<dbReference type="AlphaFoldDB" id="C4Z3Z6"/>
<feature type="transmembrane region" description="Helical" evidence="1">
    <location>
        <begin position="28"/>
        <end position="54"/>
    </location>
</feature>
<feature type="domain" description="DUF3899" evidence="2">
    <location>
        <begin position="36"/>
        <end position="114"/>
    </location>
</feature>
<dbReference type="RefSeq" id="WP_012740053.1">
    <property type="nucleotide sequence ID" value="NC_012778.1"/>
</dbReference>
<reference evidence="3 4" key="1">
    <citation type="journal article" date="2009" name="Proc. Natl. Acad. Sci. U.S.A.">
        <title>Characterizing a model human gut microbiota composed of members of its two dominant bacterial phyla.</title>
        <authorList>
            <person name="Mahowald M.A."/>
            <person name="Rey F.E."/>
            <person name="Seedorf H."/>
            <person name="Turnbaugh P.J."/>
            <person name="Fulton R.S."/>
            <person name="Wollam A."/>
            <person name="Shah N."/>
            <person name="Wang C."/>
            <person name="Magrini V."/>
            <person name="Wilson R.K."/>
            <person name="Cantarel B.L."/>
            <person name="Coutinho P.M."/>
            <person name="Henrissat B."/>
            <person name="Crock L.W."/>
            <person name="Russell A."/>
            <person name="Verberkmoes N.C."/>
            <person name="Hettich R.L."/>
            <person name="Gordon J.I."/>
        </authorList>
    </citation>
    <scope>NUCLEOTIDE SEQUENCE [LARGE SCALE GENOMIC DNA]</scope>
    <source>
        <strain evidence="4">ATCC 27750 / DSM 3376 / VPI C15-48 / C15-B4</strain>
    </source>
</reference>
<dbReference type="STRING" id="515620.EUBELI_01832"/>
<dbReference type="Proteomes" id="UP000001476">
    <property type="component" value="Chromosome"/>
</dbReference>
<protein>
    <recommendedName>
        <fullName evidence="2">DUF3899 domain-containing protein</fullName>
    </recommendedName>
</protein>
<accession>C4Z3Z6</accession>
<feature type="transmembrane region" description="Helical" evidence="1">
    <location>
        <begin position="96"/>
        <end position="113"/>
    </location>
</feature>
<dbReference type="Pfam" id="PF13038">
    <property type="entry name" value="DUF3899"/>
    <property type="match status" value="1"/>
</dbReference>
<keyword evidence="1" id="KW-0472">Membrane</keyword>
<sequence>MDYLSFFINKISLEVDFYNNEAYAGNSILPFMGFMMFLIGLVVVIVGAATYFTAKHNFNIFYDMRDVRITYDEQMMPDDEKARRDNEKLKKDKKRGQIVMIVGAVLIVVSFIML</sequence>
<evidence type="ECO:0000256" key="1">
    <source>
        <dbReference type="SAM" id="Phobius"/>
    </source>
</evidence>
<dbReference type="GeneID" id="41356482"/>
<proteinExistence type="predicted"/>
<dbReference type="eggNOG" id="ENOG502ZEMN">
    <property type="taxonomic scope" value="Bacteria"/>
</dbReference>
<dbReference type="EMBL" id="CP001104">
    <property type="protein sequence ID" value="ACR72821.1"/>
    <property type="molecule type" value="Genomic_DNA"/>
</dbReference>
<dbReference type="InterPro" id="IPR025007">
    <property type="entry name" value="DUF3899"/>
</dbReference>
<organism evidence="3 4">
    <name type="scientific">Lachnospira eligens (strain ATCC 27750 / DSM 3376 / VPI C15-48 / C15-B4)</name>
    <name type="common">Eubacterium eligens</name>
    <dbReference type="NCBI Taxonomy" id="515620"/>
    <lineage>
        <taxon>Bacteria</taxon>
        <taxon>Bacillati</taxon>
        <taxon>Bacillota</taxon>
        <taxon>Clostridia</taxon>
        <taxon>Lachnospirales</taxon>
        <taxon>Lachnospiraceae</taxon>
        <taxon>Lachnospira</taxon>
    </lineage>
</organism>
<dbReference type="HOGENOM" id="CLU_2117344_0_0_9"/>
<dbReference type="KEGG" id="eel:EUBELI_01832"/>
<keyword evidence="4" id="KW-1185">Reference proteome</keyword>
<keyword evidence="1" id="KW-0812">Transmembrane</keyword>
<name>C4Z3Z6_LACE2</name>
<keyword evidence="1" id="KW-1133">Transmembrane helix</keyword>
<evidence type="ECO:0000313" key="4">
    <source>
        <dbReference type="Proteomes" id="UP000001476"/>
    </source>
</evidence>
<gene>
    <name evidence="3" type="ordered locus">EUBELI_01832</name>
</gene>
<evidence type="ECO:0000259" key="2">
    <source>
        <dbReference type="Pfam" id="PF13038"/>
    </source>
</evidence>
<evidence type="ECO:0000313" key="3">
    <source>
        <dbReference type="EMBL" id="ACR72821.1"/>
    </source>
</evidence>